<dbReference type="InterPro" id="IPR011010">
    <property type="entry name" value="DNA_brk_join_enz"/>
</dbReference>
<feature type="domain" description="Tyr recombinase" evidence="5">
    <location>
        <begin position="158"/>
        <end position="351"/>
    </location>
</feature>
<dbReference type="GO" id="GO:0006310">
    <property type="term" value="P:DNA recombination"/>
    <property type="evidence" value="ECO:0007669"/>
    <property type="project" value="UniProtKB-KW"/>
</dbReference>
<dbReference type="SUPFAM" id="SSF47823">
    <property type="entry name" value="lambda integrase-like, N-terminal domain"/>
    <property type="match status" value="1"/>
</dbReference>
<evidence type="ECO:0000256" key="2">
    <source>
        <dbReference type="ARBA" id="ARBA00022908"/>
    </source>
</evidence>
<dbReference type="GO" id="GO:0015074">
    <property type="term" value="P:DNA integration"/>
    <property type="evidence" value="ECO:0007669"/>
    <property type="project" value="UniProtKB-KW"/>
</dbReference>
<dbReference type="PROSITE" id="PS51898">
    <property type="entry name" value="TYR_RECOMBINASE"/>
    <property type="match status" value="1"/>
</dbReference>
<dbReference type="InterPro" id="IPR010998">
    <property type="entry name" value="Integrase_recombinase_N"/>
</dbReference>
<evidence type="ECO:0000259" key="5">
    <source>
        <dbReference type="PROSITE" id="PS51898"/>
    </source>
</evidence>
<evidence type="ECO:0000313" key="6">
    <source>
        <dbReference type="EMBL" id="SDP81001.1"/>
    </source>
</evidence>
<dbReference type="GO" id="GO:0003677">
    <property type="term" value="F:DNA binding"/>
    <property type="evidence" value="ECO:0007669"/>
    <property type="project" value="UniProtKB-KW"/>
</dbReference>
<proteinExistence type="predicted"/>
<keyword evidence="7" id="KW-1185">Reference proteome</keyword>
<dbReference type="AlphaFoldDB" id="A0A1H0VRX4"/>
<sequence>MPLPKPGNLPALQPEMLSDATAQAVEELMREGESANTLASYRSALRYWAAWFNLRYGQPITLPVPPAAVLQFIVDHAQRSSADGLLHELPPAIDAVLVQAGFKGKPGPMALNTLVHRIAVLSKTHQLKEVENPCQDAKIRDLLAKTRRAYGKRGDLPRKKDALTKDPLMAMLETCDLSTLKGLRDRALLLFAFASGGRRRSEVAGADMKHLRRHGVSSFTFVLAHSKTNQHAADRPENYKPIAGMAGEALQAWVEAARITEGPVFRRVLKGGRLAGALSPAAVRDIVKERARAAGLSEDYSAHSLRSGFVTEAASQNVPLADTMAMTGHRSVATVMGYFRSTGSSQAAHLLDPKAPPDRS</sequence>
<dbReference type="Gene3D" id="1.10.150.130">
    <property type="match status" value="1"/>
</dbReference>
<dbReference type="Gene3D" id="1.10.443.10">
    <property type="entry name" value="Intergrase catalytic core"/>
    <property type="match status" value="1"/>
</dbReference>
<dbReference type="InterPro" id="IPR050090">
    <property type="entry name" value="Tyrosine_recombinase_XerCD"/>
</dbReference>
<evidence type="ECO:0000256" key="4">
    <source>
        <dbReference type="ARBA" id="ARBA00023172"/>
    </source>
</evidence>
<dbReference type="InterPro" id="IPR013762">
    <property type="entry name" value="Integrase-like_cat_sf"/>
</dbReference>
<name>A0A1H0VRX4_9BURK</name>
<dbReference type="SUPFAM" id="SSF56349">
    <property type="entry name" value="DNA breaking-rejoining enzymes"/>
    <property type="match status" value="1"/>
</dbReference>
<evidence type="ECO:0000313" key="7">
    <source>
        <dbReference type="Proteomes" id="UP000199317"/>
    </source>
</evidence>
<protein>
    <submittedName>
        <fullName evidence="6">Site-specific recombinase XerD</fullName>
    </submittedName>
</protein>
<dbReference type="Pfam" id="PF00589">
    <property type="entry name" value="Phage_integrase"/>
    <property type="match status" value="1"/>
</dbReference>
<keyword evidence="3" id="KW-0238">DNA-binding</keyword>
<accession>A0A1H0VRX4</accession>
<dbReference type="EMBL" id="FNJL01000028">
    <property type="protein sequence ID" value="SDP81001.1"/>
    <property type="molecule type" value="Genomic_DNA"/>
</dbReference>
<dbReference type="PANTHER" id="PTHR30349:SF81">
    <property type="entry name" value="TYROSINE RECOMBINASE XERC"/>
    <property type="match status" value="1"/>
</dbReference>
<dbReference type="PANTHER" id="PTHR30349">
    <property type="entry name" value="PHAGE INTEGRASE-RELATED"/>
    <property type="match status" value="1"/>
</dbReference>
<dbReference type="Proteomes" id="UP000199317">
    <property type="component" value="Unassembled WGS sequence"/>
</dbReference>
<evidence type="ECO:0000256" key="3">
    <source>
        <dbReference type="ARBA" id="ARBA00023125"/>
    </source>
</evidence>
<organism evidence="6 7">
    <name type="scientific">Paracidovorax cattleyae</name>
    <dbReference type="NCBI Taxonomy" id="80868"/>
    <lineage>
        <taxon>Bacteria</taxon>
        <taxon>Pseudomonadati</taxon>
        <taxon>Pseudomonadota</taxon>
        <taxon>Betaproteobacteria</taxon>
        <taxon>Burkholderiales</taxon>
        <taxon>Comamonadaceae</taxon>
        <taxon>Paracidovorax</taxon>
    </lineage>
</organism>
<dbReference type="OrthoDB" id="8630841at2"/>
<gene>
    <name evidence="6" type="ORF">SAMN04489708_12824</name>
</gene>
<dbReference type="RefSeq" id="WP_092837735.1">
    <property type="nucleotide sequence ID" value="NZ_CP028290.1"/>
</dbReference>
<evidence type="ECO:0000256" key="1">
    <source>
        <dbReference type="ARBA" id="ARBA00022829"/>
    </source>
</evidence>
<keyword evidence="4" id="KW-0233">DNA recombination</keyword>
<reference evidence="7" key="1">
    <citation type="submission" date="2016-10" db="EMBL/GenBank/DDBJ databases">
        <authorList>
            <person name="Varghese N."/>
            <person name="Submissions S."/>
        </authorList>
    </citation>
    <scope>NUCLEOTIDE SEQUENCE [LARGE SCALE GENOMIC DNA]</scope>
    <source>
        <strain evidence="7">DSM 17101</strain>
    </source>
</reference>
<keyword evidence="1" id="KW-0159">Chromosome partition</keyword>
<dbReference type="InterPro" id="IPR002104">
    <property type="entry name" value="Integrase_catalytic"/>
</dbReference>
<dbReference type="CDD" id="cd00799">
    <property type="entry name" value="INT_Cre_C"/>
    <property type="match status" value="1"/>
</dbReference>
<dbReference type="GO" id="GO:0007059">
    <property type="term" value="P:chromosome segregation"/>
    <property type="evidence" value="ECO:0007669"/>
    <property type="project" value="UniProtKB-KW"/>
</dbReference>
<keyword evidence="2" id="KW-0229">DNA integration</keyword>